<dbReference type="InterPro" id="IPR020097">
    <property type="entry name" value="PsdUridine_synth_TruA_a/b_dom"/>
</dbReference>
<evidence type="ECO:0000313" key="9">
    <source>
        <dbReference type="EMBL" id="EKU27138.1"/>
    </source>
</evidence>
<dbReference type="Proteomes" id="UP000016057">
    <property type="component" value="Unassembled WGS sequence"/>
</dbReference>
<dbReference type="EMBL" id="AMYT01000019">
    <property type="protein sequence ID" value="EKU27138.1"/>
    <property type="molecule type" value="Genomic_DNA"/>
</dbReference>
<comment type="similarity">
    <text evidence="1 4 7">Belongs to the tRNA pseudouridine synthase TruA family.</text>
</comment>
<comment type="catalytic activity">
    <reaction evidence="4 7">
        <text>uridine(38/39/40) in tRNA = pseudouridine(38/39/40) in tRNA</text>
        <dbReference type="Rhea" id="RHEA:22376"/>
        <dbReference type="Rhea" id="RHEA-COMP:10085"/>
        <dbReference type="Rhea" id="RHEA-COMP:10087"/>
        <dbReference type="ChEBI" id="CHEBI:65314"/>
        <dbReference type="ChEBI" id="CHEBI:65315"/>
        <dbReference type="EC" id="5.4.99.12"/>
    </reaction>
</comment>
<evidence type="ECO:0000256" key="4">
    <source>
        <dbReference type="HAMAP-Rule" id="MF_00171"/>
    </source>
</evidence>
<evidence type="ECO:0000256" key="2">
    <source>
        <dbReference type="ARBA" id="ARBA00022694"/>
    </source>
</evidence>
<dbReference type="GO" id="GO:0003723">
    <property type="term" value="F:RNA binding"/>
    <property type="evidence" value="ECO:0007669"/>
    <property type="project" value="InterPro"/>
</dbReference>
<evidence type="ECO:0000256" key="7">
    <source>
        <dbReference type="RuleBase" id="RU003792"/>
    </source>
</evidence>
<reference evidence="9 10" key="1">
    <citation type="journal article" date="2013" name="Genome Announc.">
        <title>Draft Genome Sequence of Catellicoccus marimammalium, a Novel Species Commonly Found in Gull Feces.</title>
        <authorList>
            <person name="Weigand M.R."/>
            <person name="Ryu H."/>
            <person name="Bozcek L."/>
            <person name="Konstantinidis K.T."/>
            <person name="Santo Domingo J.W."/>
        </authorList>
    </citation>
    <scope>NUCLEOTIDE SEQUENCE [LARGE SCALE GENOMIC DNA]</scope>
    <source>
        <strain evidence="9 10">M35/04/3</strain>
    </source>
</reference>
<dbReference type="Gene3D" id="3.30.70.580">
    <property type="entry name" value="Pseudouridine synthase I, catalytic domain, N-terminal subdomain"/>
    <property type="match status" value="1"/>
</dbReference>
<dbReference type="GO" id="GO:0031119">
    <property type="term" value="P:tRNA pseudouridine synthesis"/>
    <property type="evidence" value="ECO:0007669"/>
    <property type="project" value="UniProtKB-UniRule"/>
</dbReference>
<dbReference type="PATRIC" id="fig|1234409.3.peg.867"/>
<dbReference type="SUPFAM" id="SSF55120">
    <property type="entry name" value="Pseudouridine synthase"/>
    <property type="match status" value="1"/>
</dbReference>
<sequence length="247" mass="28846">MRYCAIIAYDGTDFFGFQRQKEQRTVQGELEKTLYRLNGKKEVTVHGSGRTDAGVHARGQVIHFDLLHARPVEKLRFALDTQTPDDISVPYLYEVPDDFHCRYQPHEKVYRYYVDLNRSRDPFLRRYAAHFPYELDIEKMKAGAQQLIGTHDFTSFCATGTSVEDKVRTIYDIQIEKDVIKNQLIFTYYGNGFLYKMVRLITGTLLRLGNGRLDDSIEEILERKDQTQVLWAAPPEGLFLEEVKYQK</sequence>
<accession>K8ZKN9</accession>
<dbReference type="GO" id="GO:0160147">
    <property type="term" value="F:tRNA pseudouridine(38-40) synthase activity"/>
    <property type="evidence" value="ECO:0007669"/>
    <property type="project" value="UniProtKB-EC"/>
</dbReference>
<keyword evidence="2 4" id="KW-0819">tRNA processing</keyword>
<dbReference type="InterPro" id="IPR020103">
    <property type="entry name" value="PsdUridine_synth_cat_dom_sf"/>
</dbReference>
<protein>
    <recommendedName>
        <fullName evidence="4">tRNA pseudouridine synthase A</fullName>
        <ecNumber evidence="4">5.4.99.12</ecNumber>
    </recommendedName>
    <alternativeName>
        <fullName evidence="4">tRNA pseudouridine(38-40) synthase</fullName>
    </alternativeName>
    <alternativeName>
        <fullName evidence="4">tRNA pseudouridylate synthase I</fullName>
    </alternativeName>
    <alternativeName>
        <fullName evidence="4">tRNA-uridine isomerase I</fullName>
    </alternativeName>
</protein>
<dbReference type="InterPro" id="IPR020094">
    <property type="entry name" value="TruA/RsuA/RluB/E/F_N"/>
</dbReference>
<dbReference type="GO" id="GO:0016829">
    <property type="term" value="F:lyase activity"/>
    <property type="evidence" value="ECO:0007669"/>
    <property type="project" value="UniProtKB-KW"/>
</dbReference>
<evidence type="ECO:0000256" key="5">
    <source>
        <dbReference type="PIRSR" id="PIRSR001430-1"/>
    </source>
</evidence>
<evidence type="ECO:0000313" key="10">
    <source>
        <dbReference type="Proteomes" id="UP000016057"/>
    </source>
</evidence>
<dbReference type="Pfam" id="PF01416">
    <property type="entry name" value="PseudoU_synth_1"/>
    <property type="match status" value="2"/>
</dbReference>
<dbReference type="RefSeq" id="WP_009490602.1">
    <property type="nucleotide sequence ID" value="NZ_AMYT01000019.1"/>
</dbReference>
<comment type="subunit">
    <text evidence="4">Homodimer.</text>
</comment>
<comment type="function">
    <text evidence="4">Formation of pseudouridine at positions 38, 39 and 40 in the anticodon stem and loop of transfer RNAs.</text>
</comment>
<gene>
    <name evidence="4" type="primary">truA</name>
    <name evidence="9" type="ORF">C683_0916</name>
</gene>
<feature type="domain" description="Pseudouridine synthase I TruA alpha/beta" evidence="8">
    <location>
        <begin position="144"/>
        <end position="246"/>
    </location>
</feature>
<dbReference type="HAMAP" id="MF_00171">
    <property type="entry name" value="TruA"/>
    <property type="match status" value="1"/>
</dbReference>
<dbReference type="FunFam" id="3.30.70.580:FF:000001">
    <property type="entry name" value="tRNA pseudouridine synthase A"/>
    <property type="match status" value="1"/>
</dbReference>
<feature type="domain" description="Pseudouridine synthase I TruA alpha/beta" evidence="8">
    <location>
        <begin position="5"/>
        <end position="104"/>
    </location>
</feature>
<dbReference type="PANTHER" id="PTHR11142:SF0">
    <property type="entry name" value="TRNA PSEUDOURIDINE SYNTHASE-LIKE 1"/>
    <property type="match status" value="1"/>
</dbReference>
<proteinExistence type="inferred from homology"/>
<comment type="caution">
    <text evidence="9">The sequence shown here is derived from an EMBL/GenBank/DDBJ whole genome shotgun (WGS) entry which is preliminary data.</text>
</comment>
<dbReference type="OrthoDB" id="9811823at2"/>
<dbReference type="PANTHER" id="PTHR11142">
    <property type="entry name" value="PSEUDOURIDYLATE SYNTHASE"/>
    <property type="match status" value="1"/>
</dbReference>
<evidence type="ECO:0000259" key="8">
    <source>
        <dbReference type="Pfam" id="PF01416"/>
    </source>
</evidence>
<dbReference type="AlphaFoldDB" id="K8ZKN9"/>
<evidence type="ECO:0000256" key="6">
    <source>
        <dbReference type="PIRSR" id="PIRSR001430-2"/>
    </source>
</evidence>
<dbReference type="InterPro" id="IPR001406">
    <property type="entry name" value="PsdUridine_synth_TruA"/>
</dbReference>
<keyword evidence="9" id="KW-0456">Lyase</keyword>
<dbReference type="Gene3D" id="3.30.70.660">
    <property type="entry name" value="Pseudouridine synthase I, catalytic domain, C-terminal subdomain"/>
    <property type="match status" value="1"/>
</dbReference>
<dbReference type="eggNOG" id="COG0101">
    <property type="taxonomic scope" value="Bacteria"/>
</dbReference>
<evidence type="ECO:0000256" key="3">
    <source>
        <dbReference type="ARBA" id="ARBA00023235"/>
    </source>
</evidence>
<keyword evidence="10" id="KW-1185">Reference proteome</keyword>
<dbReference type="PIRSF" id="PIRSF001430">
    <property type="entry name" value="tRNA_psdUrid_synth"/>
    <property type="match status" value="1"/>
</dbReference>
<feature type="binding site" evidence="4 6">
    <location>
        <position position="110"/>
    </location>
    <ligand>
        <name>substrate</name>
    </ligand>
</feature>
<name>K8ZKN9_9ENTE</name>
<dbReference type="STRING" id="1234409.C683_0916"/>
<dbReference type="InterPro" id="IPR020095">
    <property type="entry name" value="PsdUridine_synth_TruA_C"/>
</dbReference>
<comment type="caution">
    <text evidence="4">Lacks conserved residue(s) required for the propagation of feature annotation.</text>
</comment>
<feature type="active site" description="Nucleophile" evidence="4 5">
    <location>
        <position position="52"/>
    </location>
</feature>
<organism evidence="9 10">
    <name type="scientific">Catellicoccus marimammalium M35/04/3</name>
    <dbReference type="NCBI Taxonomy" id="1234409"/>
    <lineage>
        <taxon>Bacteria</taxon>
        <taxon>Bacillati</taxon>
        <taxon>Bacillota</taxon>
        <taxon>Bacilli</taxon>
        <taxon>Lactobacillales</taxon>
        <taxon>Enterococcaceae</taxon>
        <taxon>Catellicoccus</taxon>
    </lineage>
</organism>
<dbReference type="NCBIfam" id="TIGR00071">
    <property type="entry name" value="hisT_truA"/>
    <property type="match status" value="1"/>
</dbReference>
<evidence type="ECO:0000256" key="1">
    <source>
        <dbReference type="ARBA" id="ARBA00009375"/>
    </source>
</evidence>
<keyword evidence="3 4" id="KW-0413">Isomerase</keyword>
<dbReference type="CDD" id="cd02570">
    <property type="entry name" value="PseudoU_synth_EcTruA"/>
    <property type="match status" value="1"/>
</dbReference>
<dbReference type="EC" id="5.4.99.12" evidence="4"/>